<keyword evidence="4" id="KW-1185">Reference proteome</keyword>
<sequence length="173" mass="19597">MALLVLLSFDVYLRPGEGLTLKAKNLDDYVPDKTGVFNNSLPLDHPRTQKWLGRALEKLKKGKKENDLLFNVEAEKYRKAFESAGAWLGLPGLRTYQLRHGGAADDLLTKTREYAAVKDRGRWRTDSSVRRYGKVGKVQTLLNKMPRWALDYCRRAEASMEAVLSGSKNPLSQ</sequence>
<reference evidence="3" key="1">
    <citation type="submission" date="2021-02" db="EMBL/GenBank/DDBJ databases">
        <authorList>
            <person name="Dougan E. K."/>
            <person name="Rhodes N."/>
            <person name="Thang M."/>
            <person name="Chan C."/>
        </authorList>
    </citation>
    <scope>NUCLEOTIDE SEQUENCE</scope>
</reference>
<dbReference type="AlphaFoldDB" id="A0A812Q9Q5"/>
<dbReference type="InterPro" id="IPR013762">
    <property type="entry name" value="Integrase-like_cat_sf"/>
</dbReference>
<dbReference type="GO" id="GO:0003677">
    <property type="term" value="F:DNA binding"/>
    <property type="evidence" value="ECO:0007669"/>
    <property type="project" value="InterPro"/>
</dbReference>
<dbReference type="GO" id="GO:0015074">
    <property type="term" value="P:DNA integration"/>
    <property type="evidence" value="ECO:0007669"/>
    <property type="project" value="InterPro"/>
</dbReference>
<name>A0A812Q9Q5_SYMPI</name>
<feature type="signal peptide" evidence="2">
    <location>
        <begin position="1"/>
        <end position="18"/>
    </location>
</feature>
<evidence type="ECO:0000313" key="4">
    <source>
        <dbReference type="Proteomes" id="UP000649617"/>
    </source>
</evidence>
<dbReference type="OrthoDB" id="417102at2759"/>
<comment type="caution">
    <text evidence="3">The sequence shown here is derived from an EMBL/GenBank/DDBJ whole genome shotgun (WGS) entry which is preliminary data.</text>
</comment>
<dbReference type="SUPFAM" id="SSF56349">
    <property type="entry name" value="DNA breaking-rejoining enzymes"/>
    <property type="match status" value="1"/>
</dbReference>
<dbReference type="Gene3D" id="1.10.443.10">
    <property type="entry name" value="Intergrase catalytic core"/>
    <property type="match status" value="1"/>
</dbReference>
<proteinExistence type="predicted"/>
<dbReference type="Proteomes" id="UP000649617">
    <property type="component" value="Unassembled WGS sequence"/>
</dbReference>
<keyword evidence="2" id="KW-0732">Signal</keyword>
<evidence type="ECO:0000313" key="3">
    <source>
        <dbReference type="EMBL" id="CAE7362076.1"/>
    </source>
</evidence>
<evidence type="ECO:0000256" key="2">
    <source>
        <dbReference type="SAM" id="SignalP"/>
    </source>
</evidence>
<dbReference type="EMBL" id="CAJNIZ010014446">
    <property type="protein sequence ID" value="CAE7362076.1"/>
    <property type="molecule type" value="Genomic_DNA"/>
</dbReference>
<accession>A0A812Q9Q5</accession>
<feature type="chain" id="PRO_5032990315" evidence="2">
    <location>
        <begin position="19"/>
        <end position="173"/>
    </location>
</feature>
<dbReference type="InterPro" id="IPR011010">
    <property type="entry name" value="DNA_brk_join_enz"/>
</dbReference>
<dbReference type="GO" id="GO:0006310">
    <property type="term" value="P:DNA recombination"/>
    <property type="evidence" value="ECO:0007669"/>
    <property type="project" value="UniProtKB-KW"/>
</dbReference>
<organism evidence="3 4">
    <name type="scientific">Symbiodinium pilosum</name>
    <name type="common">Dinoflagellate</name>
    <dbReference type="NCBI Taxonomy" id="2952"/>
    <lineage>
        <taxon>Eukaryota</taxon>
        <taxon>Sar</taxon>
        <taxon>Alveolata</taxon>
        <taxon>Dinophyceae</taxon>
        <taxon>Suessiales</taxon>
        <taxon>Symbiodiniaceae</taxon>
        <taxon>Symbiodinium</taxon>
    </lineage>
</organism>
<protein>
    <submittedName>
        <fullName evidence="3">PrfA protein</fullName>
    </submittedName>
</protein>
<keyword evidence="1" id="KW-0233">DNA recombination</keyword>
<gene>
    <name evidence="3" type="primary">prfA</name>
    <name evidence="3" type="ORF">SPIL2461_LOCUS8684</name>
</gene>
<evidence type="ECO:0000256" key="1">
    <source>
        <dbReference type="ARBA" id="ARBA00023172"/>
    </source>
</evidence>